<name>A0A0D1YVM6_9EURO</name>
<dbReference type="HOGENOM" id="CLU_099912_0_0_1"/>
<dbReference type="EMBL" id="KN846951">
    <property type="protein sequence ID" value="KIV86597.1"/>
    <property type="molecule type" value="Genomic_DNA"/>
</dbReference>
<sequence>MAPPSDAESKHIAKDALYLFDIFRESPSPIVINIASYAAKTGAKTNTIVKHLGEIKKRHKLNIITTTQGSSDSTPKPRATATPQPKKPRATKKGSEVKVEAEDVAANGLPSPADSPMREGSMPTPESQRKRSADSGIDVKDEQDDWPPNKRMKTEEV</sequence>
<feature type="compositionally biased region" description="Polar residues" evidence="1">
    <location>
        <begin position="63"/>
        <end position="74"/>
    </location>
</feature>
<proteinExistence type="predicted"/>
<dbReference type="OrthoDB" id="4151761at2759"/>
<protein>
    <submittedName>
        <fullName evidence="2">Uncharacterized protein</fullName>
    </submittedName>
</protein>
<evidence type="ECO:0000313" key="2">
    <source>
        <dbReference type="EMBL" id="KIV86597.1"/>
    </source>
</evidence>
<gene>
    <name evidence="2" type="ORF">PV11_02197</name>
</gene>
<feature type="compositionally biased region" description="Basic and acidic residues" evidence="1">
    <location>
        <begin position="127"/>
        <end position="140"/>
    </location>
</feature>
<feature type="region of interest" description="Disordered" evidence="1">
    <location>
        <begin position="60"/>
        <end position="157"/>
    </location>
</feature>
<reference evidence="2 3" key="1">
    <citation type="submission" date="2015-01" db="EMBL/GenBank/DDBJ databases">
        <title>The Genome Sequence of Exophiala sideris CBS121828.</title>
        <authorList>
            <consortium name="The Broad Institute Genomics Platform"/>
            <person name="Cuomo C."/>
            <person name="de Hoog S."/>
            <person name="Gorbushina A."/>
            <person name="Stielow B."/>
            <person name="Teixiera M."/>
            <person name="Abouelleil A."/>
            <person name="Chapman S.B."/>
            <person name="Priest M."/>
            <person name="Young S.K."/>
            <person name="Wortman J."/>
            <person name="Nusbaum C."/>
            <person name="Birren B."/>
        </authorList>
    </citation>
    <scope>NUCLEOTIDE SEQUENCE [LARGE SCALE GENOMIC DNA]</scope>
    <source>
        <strain evidence="2 3">CBS 121828</strain>
    </source>
</reference>
<evidence type="ECO:0000313" key="3">
    <source>
        <dbReference type="Proteomes" id="UP000053599"/>
    </source>
</evidence>
<organism evidence="2 3">
    <name type="scientific">Exophiala sideris</name>
    <dbReference type="NCBI Taxonomy" id="1016849"/>
    <lineage>
        <taxon>Eukaryota</taxon>
        <taxon>Fungi</taxon>
        <taxon>Dikarya</taxon>
        <taxon>Ascomycota</taxon>
        <taxon>Pezizomycotina</taxon>
        <taxon>Eurotiomycetes</taxon>
        <taxon>Chaetothyriomycetidae</taxon>
        <taxon>Chaetothyriales</taxon>
        <taxon>Herpotrichiellaceae</taxon>
        <taxon>Exophiala</taxon>
    </lineage>
</organism>
<accession>A0A0D1YVM6</accession>
<dbReference type="Proteomes" id="UP000053599">
    <property type="component" value="Unassembled WGS sequence"/>
</dbReference>
<dbReference type="AlphaFoldDB" id="A0A0D1YVM6"/>
<evidence type="ECO:0000256" key="1">
    <source>
        <dbReference type="SAM" id="MobiDB-lite"/>
    </source>
</evidence>